<dbReference type="SUPFAM" id="SSF52743">
    <property type="entry name" value="Subtilisin-like"/>
    <property type="match status" value="1"/>
</dbReference>
<protein>
    <submittedName>
        <fullName evidence="16">S8 family serine peptidase</fullName>
    </submittedName>
</protein>
<keyword evidence="6" id="KW-0479">Metal-binding</keyword>
<dbReference type="InterPro" id="IPR023827">
    <property type="entry name" value="Peptidase_S8_Asp-AS"/>
</dbReference>
<evidence type="ECO:0000256" key="11">
    <source>
        <dbReference type="PROSITE-ProRule" id="PRU01240"/>
    </source>
</evidence>
<dbReference type="PRINTS" id="PR00723">
    <property type="entry name" value="SUBTILISIN"/>
</dbReference>
<evidence type="ECO:0000313" key="16">
    <source>
        <dbReference type="EMBL" id="NJP39208.1"/>
    </source>
</evidence>
<evidence type="ECO:0000256" key="13">
    <source>
        <dbReference type="SAM" id="SignalP"/>
    </source>
</evidence>
<comment type="similarity">
    <text evidence="3 11 12">Belongs to the peptidase S8 family.</text>
</comment>
<dbReference type="InterPro" id="IPR015500">
    <property type="entry name" value="Peptidase_S8_subtilisin-rel"/>
</dbReference>
<keyword evidence="17" id="KW-1185">Reference proteome</keyword>
<dbReference type="PROSITE" id="PS00138">
    <property type="entry name" value="SUBTILASE_SER"/>
    <property type="match status" value="1"/>
</dbReference>
<dbReference type="PROSITE" id="PS00137">
    <property type="entry name" value="SUBTILASE_HIS"/>
    <property type="match status" value="1"/>
</dbReference>
<reference evidence="16 17" key="1">
    <citation type="submission" date="2020-03" db="EMBL/GenBank/DDBJ databases">
        <title>Assessment of the enzymatic potential of alkaline-tolerant lipase obtained from Bacillus luteus H11 (technogenic soil) for the bioremediation of saline soils contaminated with petroleum substances.</title>
        <authorList>
            <person name="Kalwasinska A."/>
        </authorList>
    </citation>
    <scope>NUCLEOTIDE SEQUENCE [LARGE SCALE GENOMIC DNA]</scope>
    <source>
        <strain evidence="16 17">H11</strain>
    </source>
</reference>
<dbReference type="EMBL" id="JAATHJ010000042">
    <property type="protein sequence ID" value="NJP39208.1"/>
    <property type="molecule type" value="Genomic_DNA"/>
</dbReference>
<feature type="active site" description="Charge relay system" evidence="10 11">
    <location>
        <position position="161"/>
    </location>
</feature>
<evidence type="ECO:0000256" key="12">
    <source>
        <dbReference type="RuleBase" id="RU003355"/>
    </source>
</evidence>
<name>A0A969PTW1_9BACI</name>
<dbReference type="GO" id="GO:0046872">
    <property type="term" value="F:metal ion binding"/>
    <property type="evidence" value="ECO:0007669"/>
    <property type="project" value="UniProtKB-KW"/>
</dbReference>
<dbReference type="Gene3D" id="3.30.70.80">
    <property type="entry name" value="Peptidase S8 propeptide/proteinase inhibitor I9"/>
    <property type="match status" value="1"/>
</dbReference>
<dbReference type="InterPro" id="IPR010259">
    <property type="entry name" value="S8pro/Inhibitor_I9"/>
</dbReference>
<dbReference type="AlphaFoldDB" id="A0A969PTW1"/>
<evidence type="ECO:0000313" key="17">
    <source>
        <dbReference type="Proteomes" id="UP000752012"/>
    </source>
</evidence>
<evidence type="ECO:0000256" key="6">
    <source>
        <dbReference type="ARBA" id="ARBA00022723"/>
    </source>
</evidence>
<keyword evidence="7 11" id="KW-0378">Hydrolase</keyword>
<feature type="active site" description="Charge relay system" evidence="10 11">
    <location>
        <position position="127"/>
    </location>
</feature>
<dbReference type="InterPro" id="IPR036852">
    <property type="entry name" value="Peptidase_S8/S53_dom_sf"/>
</dbReference>
<feature type="domain" description="Peptidase S8/S53" evidence="14">
    <location>
        <begin position="118"/>
        <end position="364"/>
    </location>
</feature>
<dbReference type="GO" id="GO:0005576">
    <property type="term" value="C:extracellular region"/>
    <property type="evidence" value="ECO:0007669"/>
    <property type="project" value="UniProtKB-SubCell"/>
</dbReference>
<dbReference type="Gene3D" id="3.40.50.200">
    <property type="entry name" value="Peptidase S8/S53 domain"/>
    <property type="match status" value="1"/>
</dbReference>
<dbReference type="Pfam" id="PF05922">
    <property type="entry name" value="Inhibitor_I9"/>
    <property type="match status" value="1"/>
</dbReference>
<evidence type="ECO:0000256" key="9">
    <source>
        <dbReference type="ARBA" id="ARBA00022837"/>
    </source>
</evidence>
<dbReference type="PANTHER" id="PTHR43806">
    <property type="entry name" value="PEPTIDASE S8"/>
    <property type="match status" value="1"/>
</dbReference>
<comment type="subcellular location">
    <subcellularLocation>
        <location evidence="2">Secreted</location>
    </subcellularLocation>
</comment>
<dbReference type="InterPro" id="IPR000209">
    <property type="entry name" value="Peptidase_S8/S53_dom"/>
</dbReference>
<proteinExistence type="inferred from homology"/>
<dbReference type="InterPro" id="IPR023828">
    <property type="entry name" value="Peptidase_S8_Ser-AS"/>
</dbReference>
<dbReference type="InterPro" id="IPR022398">
    <property type="entry name" value="Peptidase_S8_His-AS"/>
</dbReference>
<sequence>MKRFIWLFAALMMITGGLFASAVSAGEQDKEDYLVMFSGNAEKGLLNAFGVEDEDVLYEFELLPVYQLSLTEGQAKGLSNHPHVEYVEEDAEVQAMQTVPYGISQVQAPDVHRFGYFGQGVRVAILDTGIDANHQDLNVYGGHSVFSSWPDSNPYIDNDGHGTHVAGTVAALNNSVGVLGVAPQARLYAVKVLDQNGSGSNAGIAQGIEWSVLNNMDIVNMSLGGPTDSAILRAYSDYAYNQGLLLIAAAGNSGNASGTGDSVGYPAKYDSVMAVGAVDANNNRASFSSTGPAVEIAAPGVSIQSTYPNNGYRSLNGTSMAAPHVAGVAALLMHYRPNYSAQQVRSVLNNSAQPLGNSNHFGNGLVGAYRAFVY</sequence>
<evidence type="ECO:0000256" key="3">
    <source>
        <dbReference type="ARBA" id="ARBA00011073"/>
    </source>
</evidence>
<feature type="chain" id="PRO_5038526795" evidence="13">
    <location>
        <begin position="21"/>
        <end position="374"/>
    </location>
</feature>
<evidence type="ECO:0000259" key="14">
    <source>
        <dbReference type="Pfam" id="PF00082"/>
    </source>
</evidence>
<gene>
    <name evidence="16" type="ORF">HCN83_16685</name>
</gene>
<feature type="active site" description="Charge relay system" evidence="10 11">
    <location>
        <position position="319"/>
    </location>
</feature>
<accession>A0A969PTW1</accession>
<keyword evidence="8 11" id="KW-0720">Serine protease</keyword>
<dbReference type="InterPro" id="IPR050131">
    <property type="entry name" value="Peptidase_S8_subtilisin-like"/>
</dbReference>
<organism evidence="16 17">
    <name type="scientific">Alkalicoccus luteus</name>
    <dbReference type="NCBI Taxonomy" id="1237094"/>
    <lineage>
        <taxon>Bacteria</taxon>
        <taxon>Bacillati</taxon>
        <taxon>Bacillota</taxon>
        <taxon>Bacilli</taxon>
        <taxon>Bacillales</taxon>
        <taxon>Bacillaceae</taxon>
        <taxon>Alkalicoccus</taxon>
    </lineage>
</organism>
<evidence type="ECO:0000256" key="7">
    <source>
        <dbReference type="ARBA" id="ARBA00022801"/>
    </source>
</evidence>
<evidence type="ECO:0000256" key="10">
    <source>
        <dbReference type="PIRSR" id="PIRSR615500-1"/>
    </source>
</evidence>
<evidence type="ECO:0000256" key="1">
    <source>
        <dbReference type="ARBA" id="ARBA00001913"/>
    </source>
</evidence>
<evidence type="ECO:0000256" key="5">
    <source>
        <dbReference type="ARBA" id="ARBA00022670"/>
    </source>
</evidence>
<dbReference type="GO" id="GO:0006508">
    <property type="term" value="P:proteolysis"/>
    <property type="evidence" value="ECO:0007669"/>
    <property type="project" value="UniProtKB-KW"/>
</dbReference>
<comment type="cofactor">
    <cofactor evidence="1">
        <name>Ca(2+)</name>
        <dbReference type="ChEBI" id="CHEBI:29108"/>
    </cofactor>
</comment>
<dbReference type="PROSITE" id="PS51892">
    <property type="entry name" value="SUBTILASE"/>
    <property type="match status" value="1"/>
</dbReference>
<comment type="caution">
    <text evidence="16">The sequence shown here is derived from an EMBL/GenBank/DDBJ whole genome shotgun (WGS) entry which is preliminary data.</text>
</comment>
<feature type="domain" description="Inhibitor I9" evidence="15">
    <location>
        <begin position="52"/>
        <end position="95"/>
    </location>
</feature>
<evidence type="ECO:0000256" key="4">
    <source>
        <dbReference type="ARBA" id="ARBA00022525"/>
    </source>
</evidence>
<dbReference type="PROSITE" id="PS00136">
    <property type="entry name" value="SUBTILASE_ASP"/>
    <property type="match status" value="1"/>
</dbReference>
<dbReference type="Proteomes" id="UP000752012">
    <property type="component" value="Unassembled WGS sequence"/>
</dbReference>
<dbReference type="GO" id="GO:0004252">
    <property type="term" value="F:serine-type endopeptidase activity"/>
    <property type="evidence" value="ECO:0007669"/>
    <property type="project" value="UniProtKB-UniRule"/>
</dbReference>
<evidence type="ECO:0000256" key="8">
    <source>
        <dbReference type="ARBA" id="ARBA00022825"/>
    </source>
</evidence>
<dbReference type="RefSeq" id="WP_168009413.1">
    <property type="nucleotide sequence ID" value="NZ_JAATHJ010000042.1"/>
</dbReference>
<keyword evidence="4" id="KW-0964">Secreted</keyword>
<dbReference type="InterPro" id="IPR034202">
    <property type="entry name" value="Subtilisin_Carlsberg-like"/>
</dbReference>
<evidence type="ECO:0000259" key="15">
    <source>
        <dbReference type="Pfam" id="PF05922"/>
    </source>
</evidence>
<evidence type="ECO:0000256" key="2">
    <source>
        <dbReference type="ARBA" id="ARBA00004613"/>
    </source>
</evidence>
<dbReference type="InterPro" id="IPR037045">
    <property type="entry name" value="S8pro/Inhibitor_I9_sf"/>
</dbReference>
<dbReference type="SUPFAM" id="SSF54897">
    <property type="entry name" value="Protease propeptides/inhibitors"/>
    <property type="match status" value="1"/>
</dbReference>
<dbReference type="CDD" id="cd07477">
    <property type="entry name" value="Peptidases_S8_Subtilisin_subset"/>
    <property type="match status" value="1"/>
</dbReference>
<keyword evidence="5 11" id="KW-0645">Protease</keyword>
<keyword evidence="13" id="KW-0732">Signal</keyword>
<dbReference type="Pfam" id="PF00082">
    <property type="entry name" value="Peptidase_S8"/>
    <property type="match status" value="1"/>
</dbReference>
<dbReference type="PANTHER" id="PTHR43806:SF11">
    <property type="entry name" value="CEREVISIN-RELATED"/>
    <property type="match status" value="1"/>
</dbReference>
<feature type="signal peptide" evidence="13">
    <location>
        <begin position="1"/>
        <end position="20"/>
    </location>
</feature>
<keyword evidence="9" id="KW-0106">Calcium</keyword>